<feature type="compositionally biased region" description="Pro residues" evidence="1">
    <location>
        <begin position="64"/>
        <end position="74"/>
    </location>
</feature>
<dbReference type="Proteomes" id="UP000825935">
    <property type="component" value="Chromosome 25"/>
</dbReference>
<protein>
    <submittedName>
        <fullName evidence="2">Uncharacterized protein</fullName>
    </submittedName>
</protein>
<evidence type="ECO:0000313" key="3">
    <source>
        <dbReference type="Proteomes" id="UP000825935"/>
    </source>
</evidence>
<evidence type="ECO:0000256" key="1">
    <source>
        <dbReference type="SAM" id="MobiDB-lite"/>
    </source>
</evidence>
<feature type="compositionally biased region" description="Pro residues" evidence="1">
    <location>
        <begin position="81"/>
        <end position="96"/>
    </location>
</feature>
<keyword evidence="3" id="KW-1185">Reference proteome</keyword>
<gene>
    <name evidence="2" type="ORF">KP509_25G037700</name>
</gene>
<feature type="compositionally biased region" description="Pro residues" evidence="1">
    <location>
        <begin position="118"/>
        <end position="133"/>
    </location>
</feature>
<accession>A0A8T2RS33</accession>
<evidence type="ECO:0000313" key="2">
    <source>
        <dbReference type="EMBL" id="KAH7298328.1"/>
    </source>
</evidence>
<dbReference type="AlphaFoldDB" id="A0A8T2RS33"/>
<reference evidence="2" key="1">
    <citation type="submission" date="2021-08" db="EMBL/GenBank/DDBJ databases">
        <title>WGS assembly of Ceratopteris richardii.</title>
        <authorList>
            <person name="Marchant D.B."/>
            <person name="Chen G."/>
            <person name="Jenkins J."/>
            <person name="Shu S."/>
            <person name="Leebens-Mack J."/>
            <person name="Grimwood J."/>
            <person name="Schmutz J."/>
            <person name="Soltis P."/>
            <person name="Soltis D."/>
            <person name="Chen Z.-H."/>
        </authorList>
    </citation>
    <scope>NUCLEOTIDE SEQUENCE</scope>
    <source>
        <strain evidence="2">Whitten #5841</strain>
        <tissue evidence="2">Leaf</tissue>
    </source>
</reference>
<feature type="compositionally biased region" description="Low complexity" evidence="1">
    <location>
        <begin position="97"/>
        <end position="113"/>
    </location>
</feature>
<organism evidence="2 3">
    <name type="scientific">Ceratopteris richardii</name>
    <name type="common">Triangle waterfern</name>
    <dbReference type="NCBI Taxonomy" id="49495"/>
    <lineage>
        <taxon>Eukaryota</taxon>
        <taxon>Viridiplantae</taxon>
        <taxon>Streptophyta</taxon>
        <taxon>Embryophyta</taxon>
        <taxon>Tracheophyta</taxon>
        <taxon>Polypodiopsida</taxon>
        <taxon>Polypodiidae</taxon>
        <taxon>Polypodiales</taxon>
        <taxon>Pteridineae</taxon>
        <taxon>Pteridaceae</taxon>
        <taxon>Parkerioideae</taxon>
        <taxon>Ceratopteris</taxon>
    </lineage>
</organism>
<proteinExistence type="predicted"/>
<comment type="caution">
    <text evidence="2">The sequence shown here is derived from an EMBL/GenBank/DDBJ whole genome shotgun (WGS) entry which is preliminary data.</text>
</comment>
<sequence length="142" mass="14587">MPCGAKLCATMRGTSTPHTKLSLPSSTRGKPLDGRTVTPVLAAPSNVPGPSMGSSLTSQEQGTPLPPPPPPFPPCKQGTPLLPPPARKAPRPPPSSSLPRALLSPPRYSPSLAILSDPIPPKLPPVGSTPPWPANTTLARPV</sequence>
<feature type="compositionally biased region" description="Polar residues" evidence="1">
    <location>
        <begin position="52"/>
        <end position="62"/>
    </location>
</feature>
<feature type="region of interest" description="Disordered" evidence="1">
    <location>
        <begin position="1"/>
        <end position="142"/>
    </location>
</feature>
<name>A0A8T2RS33_CERRI</name>
<feature type="compositionally biased region" description="Polar residues" evidence="1">
    <location>
        <begin position="12"/>
        <end position="28"/>
    </location>
</feature>
<dbReference type="EMBL" id="CM035430">
    <property type="protein sequence ID" value="KAH7298328.1"/>
    <property type="molecule type" value="Genomic_DNA"/>
</dbReference>